<dbReference type="AlphaFoldDB" id="A0AAN9PUB7"/>
<reference evidence="1 2" key="1">
    <citation type="submission" date="2024-01" db="EMBL/GenBank/DDBJ databases">
        <title>The genomes of 5 underutilized Papilionoideae crops provide insights into root nodulation and disease resistance.</title>
        <authorList>
            <person name="Yuan L."/>
        </authorList>
    </citation>
    <scope>NUCLEOTIDE SEQUENCE [LARGE SCALE GENOMIC DNA]</scope>
    <source>
        <strain evidence="1">LY-2023</strain>
        <tissue evidence="1">Leaf</tissue>
    </source>
</reference>
<dbReference type="PANTHER" id="PTHR36324">
    <property type="entry name" value="OS09G0460100 PROTEIN"/>
    <property type="match status" value="1"/>
</dbReference>
<proteinExistence type="predicted"/>
<sequence>MVGAACFVIGLCRKVVLAPLPKSPSESWLSSLLLPPLPKSPSESWLSRKLMGRLVFAIGLCRKAVLLPLLPKSPSKSWLSRKLTIQEDKCISRKHRRLEMCIRGAVMYNLL</sequence>
<evidence type="ECO:0000313" key="1">
    <source>
        <dbReference type="EMBL" id="KAK7310487.1"/>
    </source>
</evidence>
<organism evidence="1 2">
    <name type="scientific">Clitoria ternatea</name>
    <name type="common">Butterfly pea</name>
    <dbReference type="NCBI Taxonomy" id="43366"/>
    <lineage>
        <taxon>Eukaryota</taxon>
        <taxon>Viridiplantae</taxon>
        <taxon>Streptophyta</taxon>
        <taxon>Embryophyta</taxon>
        <taxon>Tracheophyta</taxon>
        <taxon>Spermatophyta</taxon>
        <taxon>Magnoliopsida</taxon>
        <taxon>eudicotyledons</taxon>
        <taxon>Gunneridae</taxon>
        <taxon>Pentapetalae</taxon>
        <taxon>rosids</taxon>
        <taxon>fabids</taxon>
        <taxon>Fabales</taxon>
        <taxon>Fabaceae</taxon>
        <taxon>Papilionoideae</taxon>
        <taxon>50 kb inversion clade</taxon>
        <taxon>NPAAA clade</taxon>
        <taxon>indigoferoid/millettioid clade</taxon>
        <taxon>Phaseoleae</taxon>
        <taxon>Clitoria</taxon>
    </lineage>
</organism>
<evidence type="ECO:0000313" key="2">
    <source>
        <dbReference type="Proteomes" id="UP001359559"/>
    </source>
</evidence>
<gene>
    <name evidence="1" type="ORF">RJT34_08040</name>
</gene>
<protein>
    <submittedName>
        <fullName evidence="1">Uncharacterized protein</fullName>
    </submittedName>
</protein>
<dbReference type="PANTHER" id="PTHR36324:SF1">
    <property type="entry name" value="OS09G0460100 PROTEIN"/>
    <property type="match status" value="1"/>
</dbReference>
<dbReference type="EMBL" id="JAYKXN010000002">
    <property type="protein sequence ID" value="KAK7310487.1"/>
    <property type="molecule type" value="Genomic_DNA"/>
</dbReference>
<comment type="caution">
    <text evidence="1">The sequence shown here is derived from an EMBL/GenBank/DDBJ whole genome shotgun (WGS) entry which is preliminary data.</text>
</comment>
<keyword evidence="2" id="KW-1185">Reference proteome</keyword>
<dbReference type="Proteomes" id="UP001359559">
    <property type="component" value="Unassembled WGS sequence"/>
</dbReference>
<accession>A0AAN9PUB7</accession>
<name>A0AAN9PUB7_CLITE</name>